<dbReference type="PROSITE" id="PS00681">
    <property type="entry name" value="CHAPERONINS_CPN10"/>
    <property type="match status" value="1"/>
</dbReference>
<comment type="caution">
    <text evidence="9">The sequence shown here is derived from an EMBL/GenBank/DDBJ whole genome shotgun (WGS) entry which is preliminary data.</text>
</comment>
<evidence type="ECO:0000256" key="2">
    <source>
        <dbReference type="ARBA" id="ARBA00018842"/>
    </source>
</evidence>
<dbReference type="SMART" id="SM00883">
    <property type="entry name" value="Cpn10"/>
    <property type="match status" value="1"/>
</dbReference>
<evidence type="ECO:0000313" key="10">
    <source>
        <dbReference type="Proteomes" id="UP001176940"/>
    </source>
</evidence>
<dbReference type="EMBL" id="CAUEEQ010030696">
    <property type="protein sequence ID" value="CAJ0949802.1"/>
    <property type="molecule type" value="Genomic_DNA"/>
</dbReference>
<dbReference type="InterPro" id="IPR011032">
    <property type="entry name" value="GroES-like_sf"/>
</dbReference>
<proteinExistence type="inferred from homology"/>
<comment type="function">
    <text evidence="6">Co-chaperonin implicated in mitochondrial protein import and macromolecular assembly. Together with Hsp60, facilitates the correct folding of imported proteins. May also prevent misfolding and promote the refolding and proper assembly of unfolded polypeptides generated under stress conditions in the mitochondrial matrix. The functional units of these chaperonins consist of heptameric rings of the large subunit Hsp60, which function as a back-to-back double ring. In a cyclic reaction, Hsp60 ring complexes bind one unfolded substrate protein per ring, followed by the binding of ATP and association with 2 heptameric rings of the co-chaperonin Hsp10. This leads to sequestration of the substrate protein in the inner cavity of Hsp60 where, for a certain period of time, it can fold undisturbed by other cell components. Synchronous hydrolysis of ATP in all Hsp60 subunits results in the dissociation of the chaperonin rings and the release of ADP and the folded substrate protein.</text>
</comment>
<organism evidence="9 10">
    <name type="scientific">Ranitomeya imitator</name>
    <name type="common">mimic poison frog</name>
    <dbReference type="NCBI Taxonomy" id="111125"/>
    <lineage>
        <taxon>Eukaryota</taxon>
        <taxon>Metazoa</taxon>
        <taxon>Chordata</taxon>
        <taxon>Craniata</taxon>
        <taxon>Vertebrata</taxon>
        <taxon>Euteleostomi</taxon>
        <taxon>Amphibia</taxon>
        <taxon>Batrachia</taxon>
        <taxon>Anura</taxon>
        <taxon>Neobatrachia</taxon>
        <taxon>Hyloidea</taxon>
        <taxon>Dendrobatidae</taxon>
        <taxon>Dendrobatinae</taxon>
        <taxon>Ranitomeya</taxon>
    </lineage>
</organism>
<dbReference type="InterPro" id="IPR018369">
    <property type="entry name" value="Chaprnonin_Cpn10_CS"/>
</dbReference>
<dbReference type="InterPro" id="IPR020818">
    <property type="entry name" value="Chaperonin_GroES"/>
</dbReference>
<dbReference type="InterPro" id="IPR037124">
    <property type="entry name" value="Chaperonin_GroES_sf"/>
</dbReference>
<keyword evidence="3 8" id="KW-0143">Chaperone</keyword>
<evidence type="ECO:0000256" key="4">
    <source>
        <dbReference type="ARBA" id="ARBA00029976"/>
    </source>
</evidence>
<name>A0ABN9LU25_9NEOB</name>
<comment type="similarity">
    <text evidence="1 8">Belongs to the GroES chaperonin family.</text>
</comment>
<protein>
    <recommendedName>
        <fullName evidence="2">10 kDa heat shock protein, mitochondrial</fullName>
    </recommendedName>
    <alternativeName>
        <fullName evidence="4">10 kDa chaperonin</fullName>
    </alternativeName>
    <alternativeName>
        <fullName evidence="5">Chaperonin 10</fullName>
    </alternativeName>
</protein>
<dbReference type="PANTHER" id="PTHR10772">
    <property type="entry name" value="10 KDA HEAT SHOCK PROTEIN"/>
    <property type="match status" value="1"/>
</dbReference>
<dbReference type="CDD" id="cd00320">
    <property type="entry name" value="cpn10"/>
    <property type="match status" value="1"/>
</dbReference>
<dbReference type="PRINTS" id="PR00297">
    <property type="entry name" value="CHAPERONIN10"/>
</dbReference>
<accession>A0ABN9LU25</accession>
<evidence type="ECO:0000313" key="9">
    <source>
        <dbReference type="EMBL" id="CAJ0949802.1"/>
    </source>
</evidence>
<evidence type="ECO:0000256" key="5">
    <source>
        <dbReference type="ARBA" id="ARBA00031971"/>
    </source>
</evidence>
<gene>
    <name evidence="9" type="ORF">RIMI_LOCUS12762037</name>
</gene>
<dbReference type="SUPFAM" id="SSF50129">
    <property type="entry name" value="GroES-like"/>
    <property type="match status" value="1"/>
</dbReference>
<comment type="subunit">
    <text evidence="7">Homoheptamer arranged in a ring structure. 2 heptameric Hsp10 rings interact with a Hsp60 tetradecamer in the structure of a back-to-back double heptameric ring to form the symmetrical football complex.</text>
</comment>
<evidence type="ECO:0000256" key="8">
    <source>
        <dbReference type="RuleBase" id="RU003479"/>
    </source>
</evidence>
<evidence type="ECO:0000256" key="1">
    <source>
        <dbReference type="ARBA" id="ARBA00006975"/>
    </source>
</evidence>
<dbReference type="Gene3D" id="2.30.33.40">
    <property type="entry name" value="GroES chaperonin"/>
    <property type="match status" value="1"/>
</dbReference>
<evidence type="ECO:0000256" key="7">
    <source>
        <dbReference type="ARBA" id="ARBA00046576"/>
    </source>
</evidence>
<dbReference type="Proteomes" id="UP001176940">
    <property type="component" value="Unassembled WGS sequence"/>
</dbReference>
<evidence type="ECO:0000256" key="6">
    <source>
        <dbReference type="ARBA" id="ARBA00046093"/>
    </source>
</evidence>
<sequence length="181" mass="20238">MTVMSQQVLVAHQPWDPKLPLAMERSRECDEERERRRMAGKAFKTFLPLLDRVLVERIAQETVTKGGIMLPEKSQNKVLQAVVVAVGGGSKGKYMDNDDSRIRGRLCPSLIGRGNLYDIIVAMATIMTSTSILCPSLNQKNVGFLRPPGLDQSETRDVYVLYDIIVTVPVADWSRPGDQEH</sequence>
<reference evidence="9" key="1">
    <citation type="submission" date="2023-07" db="EMBL/GenBank/DDBJ databases">
        <authorList>
            <person name="Stuckert A."/>
        </authorList>
    </citation>
    <scope>NUCLEOTIDE SEQUENCE</scope>
</reference>
<keyword evidence="10" id="KW-1185">Reference proteome</keyword>
<evidence type="ECO:0000256" key="3">
    <source>
        <dbReference type="ARBA" id="ARBA00023186"/>
    </source>
</evidence>
<dbReference type="PANTHER" id="PTHR10772:SF0">
    <property type="entry name" value="10 KDA HEAT SHOCK PROTEIN, MITOCHONDRIAL"/>
    <property type="match status" value="1"/>
</dbReference>
<dbReference type="Pfam" id="PF00166">
    <property type="entry name" value="Cpn10"/>
    <property type="match status" value="1"/>
</dbReference>